<name>A0A2V5J4P5_9EURO</name>
<feature type="region of interest" description="Disordered" evidence="1">
    <location>
        <begin position="1"/>
        <end position="28"/>
    </location>
</feature>
<dbReference type="Proteomes" id="UP000248817">
    <property type="component" value="Unassembled WGS sequence"/>
</dbReference>
<accession>A0A2V5J4P5</accession>
<reference evidence="2 3" key="1">
    <citation type="submission" date="2018-02" db="EMBL/GenBank/DDBJ databases">
        <title>The genomes of Aspergillus section Nigri reveals drivers in fungal speciation.</title>
        <authorList>
            <consortium name="DOE Joint Genome Institute"/>
            <person name="Vesth T.C."/>
            <person name="Nybo J."/>
            <person name="Theobald S."/>
            <person name="Brandl J."/>
            <person name="Frisvad J.C."/>
            <person name="Nielsen K.F."/>
            <person name="Lyhne E.K."/>
            <person name="Kogle M.E."/>
            <person name="Kuo A."/>
            <person name="Riley R."/>
            <person name="Clum A."/>
            <person name="Nolan M."/>
            <person name="Lipzen A."/>
            <person name="Salamov A."/>
            <person name="Henrissat B."/>
            <person name="Wiebenga A."/>
            <person name="De vries R.P."/>
            <person name="Grigoriev I.V."/>
            <person name="Mortensen U.H."/>
            <person name="Andersen M.R."/>
            <person name="Baker S.E."/>
        </authorList>
    </citation>
    <scope>NUCLEOTIDE SEQUENCE [LARGE SCALE GENOMIC DNA]</scope>
    <source>
        <strain evidence="2 3">CBS 114.80</strain>
    </source>
</reference>
<evidence type="ECO:0000256" key="1">
    <source>
        <dbReference type="SAM" id="MobiDB-lite"/>
    </source>
</evidence>
<feature type="compositionally biased region" description="Polar residues" evidence="1">
    <location>
        <begin position="89"/>
        <end position="116"/>
    </location>
</feature>
<evidence type="ECO:0000313" key="2">
    <source>
        <dbReference type="EMBL" id="PYI32527.1"/>
    </source>
</evidence>
<dbReference type="AlphaFoldDB" id="A0A2V5J4P5"/>
<protein>
    <submittedName>
        <fullName evidence="2">Uncharacterized protein</fullName>
    </submittedName>
</protein>
<keyword evidence="3" id="KW-1185">Reference proteome</keyword>
<organism evidence="2 3">
    <name type="scientific">Aspergillus indologenus CBS 114.80</name>
    <dbReference type="NCBI Taxonomy" id="1450541"/>
    <lineage>
        <taxon>Eukaryota</taxon>
        <taxon>Fungi</taxon>
        <taxon>Dikarya</taxon>
        <taxon>Ascomycota</taxon>
        <taxon>Pezizomycotina</taxon>
        <taxon>Eurotiomycetes</taxon>
        <taxon>Eurotiomycetidae</taxon>
        <taxon>Eurotiales</taxon>
        <taxon>Aspergillaceae</taxon>
        <taxon>Aspergillus</taxon>
        <taxon>Aspergillus subgen. Circumdati</taxon>
    </lineage>
</organism>
<evidence type="ECO:0000313" key="3">
    <source>
        <dbReference type="Proteomes" id="UP000248817"/>
    </source>
</evidence>
<sequence length="116" mass="13022">MVVLRRRASTFTRSPSEGQDKLSAPSPIWSHNRLRSSHKSHCIKVRVLSVLYYLYSSSIPNLDRPLPPQSTNPAPTSTPEANRPHMNPIYTTQPSTDEPTPDTTKRTSGILQELIN</sequence>
<dbReference type="EMBL" id="KZ825492">
    <property type="protein sequence ID" value="PYI32527.1"/>
    <property type="molecule type" value="Genomic_DNA"/>
</dbReference>
<gene>
    <name evidence="2" type="ORF">BP00DRAFT_154520</name>
</gene>
<feature type="region of interest" description="Disordered" evidence="1">
    <location>
        <begin position="60"/>
        <end position="116"/>
    </location>
</feature>
<proteinExistence type="predicted"/>
<feature type="compositionally biased region" description="Polar residues" evidence="1">
    <location>
        <begin position="71"/>
        <end position="80"/>
    </location>
</feature>